<dbReference type="Gene3D" id="1.10.10.10">
    <property type="entry name" value="Winged helix-like DNA-binding domain superfamily/Winged helix DNA-binding domain"/>
    <property type="match status" value="1"/>
</dbReference>
<evidence type="ECO:0000256" key="5">
    <source>
        <dbReference type="ARBA" id="ARBA00023163"/>
    </source>
</evidence>
<reference evidence="9" key="1">
    <citation type="journal article" date="2019" name="Int. J. Syst. Evol. Microbiol.">
        <title>The Global Catalogue of Microorganisms (GCM) 10K type strain sequencing project: providing services to taxonomists for standard genome sequencing and annotation.</title>
        <authorList>
            <consortium name="The Broad Institute Genomics Platform"/>
            <consortium name="The Broad Institute Genome Sequencing Center for Infectious Disease"/>
            <person name="Wu L."/>
            <person name="Ma J."/>
        </authorList>
    </citation>
    <scope>NUCLEOTIDE SEQUENCE [LARGE SCALE GENOMIC DNA]</scope>
    <source>
        <strain evidence="9">JCM 19134</strain>
    </source>
</reference>
<evidence type="ECO:0000313" key="9">
    <source>
        <dbReference type="Proteomes" id="UP001409585"/>
    </source>
</evidence>
<keyword evidence="5" id="KW-0804">Transcription</keyword>
<dbReference type="Pfam" id="PF00486">
    <property type="entry name" value="Trans_reg_C"/>
    <property type="match status" value="1"/>
</dbReference>
<dbReference type="GO" id="GO:0032993">
    <property type="term" value="C:protein-DNA complex"/>
    <property type="evidence" value="ECO:0007669"/>
    <property type="project" value="TreeGrafter"/>
</dbReference>
<dbReference type="InterPro" id="IPR016032">
    <property type="entry name" value="Sig_transdc_resp-reg_C-effctor"/>
</dbReference>
<evidence type="ECO:0000313" key="8">
    <source>
        <dbReference type="EMBL" id="GAA4959327.1"/>
    </source>
</evidence>
<dbReference type="InterPro" id="IPR036388">
    <property type="entry name" value="WH-like_DNA-bd_sf"/>
</dbReference>
<feature type="DNA-binding region" description="OmpR/PhoB-type" evidence="6">
    <location>
        <begin position="121"/>
        <end position="220"/>
    </location>
</feature>
<accession>A0AAV3U9H9</accession>
<dbReference type="RefSeq" id="WP_345427659.1">
    <property type="nucleotide sequence ID" value="NZ_AP031496.1"/>
</dbReference>
<keyword evidence="2" id="KW-0902">Two-component regulatory system</keyword>
<name>A0AAV3U9H9_9ALTE</name>
<evidence type="ECO:0000256" key="2">
    <source>
        <dbReference type="ARBA" id="ARBA00023012"/>
    </source>
</evidence>
<evidence type="ECO:0000256" key="1">
    <source>
        <dbReference type="ARBA" id="ARBA00022553"/>
    </source>
</evidence>
<dbReference type="InterPro" id="IPR001867">
    <property type="entry name" value="OmpR/PhoB-type_DNA-bd"/>
</dbReference>
<dbReference type="GO" id="GO:0005829">
    <property type="term" value="C:cytosol"/>
    <property type="evidence" value="ECO:0007669"/>
    <property type="project" value="TreeGrafter"/>
</dbReference>
<dbReference type="GO" id="GO:0000976">
    <property type="term" value="F:transcription cis-regulatory region binding"/>
    <property type="evidence" value="ECO:0007669"/>
    <property type="project" value="TreeGrafter"/>
</dbReference>
<evidence type="ECO:0000256" key="4">
    <source>
        <dbReference type="ARBA" id="ARBA00023125"/>
    </source>
</evidence>
<dbReference type="CDD" id="cd00383">
    <property type="entry name" value="trans_reg_C"/>
    <property type="match status" value="1"/>
</dbReference>
<dbReference type="GO" id="GO:0006355">
    <property type="term" value="P:regulation of DNA-templated transcription"/>
    <property type="evidence" value="ECO:0007669"/>
    <property type="project" value="InterPro"/>
</dbReference>
<keyword evidence="3" id="KW-0805">Transcription regulation</keyword>
<dbReference type="SUPFAM" id="SSF46894">
    <property type="entry name" value="C-terminal effector domain of the bipartite response regulators"/>
    <property type="match status" value="1"/>
</dbReference>
<gene>
    <name evidence="8" type="ORF">GCM10025791_45410</name>
</gene>
<evidence type="ECO:0000256" key="3">
    <source>
        <dbReference type="ARBA" id="ARBA00023015"/>
    </source>
</evidence>
<proteinExistence type="predicted"/>
<dbReference type="PANTHER" id="PTHR48111">
    <property type="entry name" value="REGULATOR OF RPOS"/>
    <property type="match status" value="1"/>
</dbReference>
<sequence>MDLRNVERADTAITTQTTVAKTGAGAGSGDSDSDLGDLIRHTLQQAGLAETSSTFGPEWQVSVLSGHNQPMSADQNPLGCNHPAGVPIVLIHPSNAGARPTAATAPISHYSNEEKSTALHAATVTYGGLCVSKVERRAWCETQEMKLTPKEFELLWLFINQPKRVYSRYELIDTVWGRYFEGYDHTVSNHINRLRKKLSAMQCCKARIETVWGVGYKLEQLS</sequence>
<organism evidence="8 9">
    <name type="scientific">Halioxenophilus aromaticivorans</name>
    <dbReference type="NCBI Taxonomy" id="1306992"/>
    <lineage>
        <taxon>Bacteria</taxon>
        <taxon>Pseudomonadati</taxon>
        <taxon>Pseudomonadota</taxon>
        <taxon>Gammaproteobacteria</taxon>
        <taxon>Alteromonadales</taxon>
        <taxon>Alteromonadaceae</taxon>
        <taxon>Halioxenophilus</taxon>
    </lineage>
</organism>
<dbReference type="SMART" id="SM00862">
    <property type="entry name" value="Trans_reg_C"/>
    <property type="match status" value="1"/>
</dbReference>
<keyword evidence="1" id="KW-0597">Phosphoprotein</keyword>
<dbReference type="InterPro" id="IPR039420">
    <property type="entry name" value="WalR-like"/>
</dbReference>
<comment type="caution">
    <text evidence="8">The sequence shown here is derived from an EMBL/GenBank/DDBJ whole genome shotgun (WGS) entry which is preliminary data.</text>
</comment>
<keyword evidence="4 6" id="KW-0238">DNA-binding</keyword>
<dbReference type="PANTHER" id="PTHR48111:SF1">
    <property type="entry name" value="TWO-COMPONENT RESPONSE REGULATOR ORR33"/>
    <property type="match status" value="1"/>
</dbReference>
<keyword evidence="9" id="KW-1185">Reference proteome</keyword>
<dbReference type="GO" id="GO:0000156">
    <property type="term" value="F:phosphorelay response regulator activity"/>
    <property type="evidence" value="ECO:0007669"/>
    <property type="project" value="TreeGrafter"/>
</dbReference>
<dbReference type="AlphaFoldDB" id="A0AAV3U9H9"/>
<dbReference type="Proteomes" id="UP001409585">
    <property type="component" value="Unassembled WGS sequence"/>
</dbReference>
<protein>
    <recommendedName>
        <fullName evidence="7">OmpR/PhoB-type domain-containing protein</fullName>
    </recommendedName>
</protein>
<evidence type="ECO:0000256" key="6">
    <source>
        <dbReference type="PROSITE-ProRule" id="PRU01091"/>
    </source>
</evidence>
<feature type="domain" description="OmpR/PhoB-type" evidence="7">
    <location>
        <begin position="121"/>
        <end position="220"/>
    </location>
</feature>
<dbReference type="PROSITE" id="PS51755">
    <property type="entry name" value="OMPR_PHOB"/>
    <property type="match status" value="1"/>
</dbReference>
<evidence type="ECO:0000259" key="7">
    <source>
        <dbReference type="PROSITE" id="PS51755"/>
    </source>
</evidence>
<dbReference type="EMBL" id="BAABLX010000077">
    <property type="protein sequence ID" value="GAA4959327.1"/>
    <property type="molecule type" value="Genomic_DNA"/>
</dbReference>